<feature type="transmembrane region" description="Helical" evidence="1">
    <location>
        <begin position="64"/>
        <end position="86"/>
    </location>
</feature>
<dbReference type="RefSeq" id="WP_157624110.1">
    <property type="nucleotide sequence ID" value="NZ_JBHEZZ010000037.1"/>
</dbReference>
<keyword evidence="1" id="KW-0472">Membrane</keyword>
<keyword evidence="3" id="KW-1185">Reference proteome</keyword>
<reference evidence="2 3" key="1">
    <citation type="submission" date="2024-09" db="EMBL/GenBank/DDBJ databases">
        <authorList>
            <person name="Lee S.D."/>
        </authorList>
    </citation>
    <scope>NUCLEOTIDE SEQUENCE [LARGE SCALE GENOMIC DNA]</scope>
    <source>
        <strain evidence="2 3">N1-5</strain>
    </source>
</reference>
<comment type="caution">
    <text evidence="2">The sequence shown here is derived from an EMBL/GenBank/DDBJ whole genome shotgun (WGS) entry which is preliminary data.</text>
</comment>
<gene>
    <name evidence="2" type="ORF">ACEZDJ_37520</name>
</gene>
<dbReference type="EMBL" id="JBHEZZ010000037">
    <property type="protein sequence ID" value="MFC1406998.1"/>
    <property type="molecule type" value="Genomic_DNA"/>
</dbReference>
<organism evidence="2 3">
    <name type="scientific">Streptacidiphilus cavernicola</name>
    <dbReference type="NCBI Taxonomy" id="3342716"/>
    <lineage>
        <taxon>Bacteria</taxon>
        <taxon>Bacillati</taxon>
        <taxon>Actinomycetota</taxon>
        <taxon>Actinomycetes</taxon>
        <taxon>Kitasatosporales</taxon>
        <taxon>Streptomycetaceae</taxon>
        <taxon>Streptacidiphilus</taxon>
    </lineage>
</organism>
<dbReference type="Proteomes" id="UP001592528">
    <property type="component" value="Unassembled WGS sequence"/>
</dbReference>
<keyword evidence="1" id="KW-0812">Transmembrane</keyword>
<evidence type="ECO:0000313" key="3">
    <source>
        <dbReference type="Proteomes" id="UP001592528"/>
    </source>
</evidence>
<feature type="transmembrane region" description="Helical" evidence="1">
    <location>
        <begin position="165"/>
        <end position="186"/>
    </location>
</feature>
<accession>A0ABV6UZV7</accession>
<evidence type="ECO:0000313" key="2">
    <source>
        <dbReference type="EMBL" id="MFC1406998.1"/>
    </source>
</evidence>
<feature type="transmembrane region" description="Helical" evidence="1">
    <location>
        <begin position="107"/>
        <end position="128"/>
    </location>
</feature>
<feature type="transmembrane region" description="Helical" evidence="1">
    <location>
        <begin position="33"/>
        <end position="52"/>
    </location>
</feature>
<protein>
    <recommendedName>
        <fullName evidence="4">Integral membrane protein</fullName>
    </recommendedName>
</protein>
<proteinExistence type="predicted"/>
<name>A0ABV6UZV7_9ACTN</name>
<keyword evidence="1" id="KW-1133">Transmembrane helix</keyword>
<feature type="transmembrane region" description="Helical" evidence="1">
    <location>
        <begin position="134"/>
        <end position="153"/>
    </location>
</feature>
<evidence type="ECO:0008006" key="4">
    <source>
        <dbReference type="Google" id="ProtNLM"/>
    </source>
</evidence>
<sequence>MNTPPASEVPPASGMRERLVRYHAKPDLTAERAGARISAYVYGNIIIFAAILGLPTHDVENGDAFAVVVGAALTTFLAHAFAEVVGHSTRDNTPEAKAELGRELRDAAPIATSAVLPALLLALAWAGWFSGGAMALASEIYLLVRIALIPLMVERLRTDRTSFPALLAGILLALAAAAVSAVKMIAGH</sequence>
<evidence type="ECO:0000256" key="1">
    <source>
        <dbReference type="SAM" id="Phobius"/>
    </source>
</evidence>